<feature type="chain" id="PRO_5021967890" evidence="2">
    <location>
        <begin position="18"/>
        <end position="395"/>
    </location>
</feature>
<dbReference type="AlphaFoldDB" id="A0A543PCH1"/>
<feature type="domain" description="Glucose/Sorbosone dehydrogenase" evidence="3">
    <location>
        <begin position="312"/>
        <end position="370"/>
    </location>
</feature>
<evidence type="ECO:0000256" key="1">
    <source>
        <dbReference type="SAM" id="MobiDB-lite"/>
    </source>
</evidence>
<evidence type="ECO:0000313" key="4">
    <source>
        <dbReference type="EMBL" id="TQN41778.1"/>
    </source>
</evidence>
<sequence length="395" mass="39556">MIRVGRRAGTRISRLLAAVLTAVVLSGCGDDGYQPSGPFRPLPEGPPPQVGPPSSSAPIPGDPAQPGSGEEAGDPNVVASGLAVPTGLVLLPDGSAVVGERDTGRLLQVFADRSPARELMTVPGIDTAGDGGLLGLAISPTFLEDGLFYAYVSTATDNRVVRFPLGGTPNPVLTGIPRGETHNGGGLLFAPDGTLFVGTGDVGDPALAQDPTSLAGKVLHIDVFGGAVGAGPVHSTGHRDVTALCQSLEPGEVGAPGGEGAPTATLYATDDAAVGPDAVDRVAEGGDYSVLPPLIEIPAEEGGPGGCAAAGNAVFVGALDGQRVHAYTLDGTGAVVGDPEEFLGGQYGRLRTVVLDAEGALWITTSNRDGIGTPVEEDDRVLRILPPSAAGTSPL</sequence>
<proteinExistence type="predicted"/>
<evidence type="ECO:0000259" key="3">
    <source>
        <dbReference type="Pfam" id="PF07995"/>
    </source>
</evidence>
<keyword evidence="5" id="KW-1185">Reference proteome</keyword>
<reference evidence="4 5" key="1">
    <citation type="submission" date="2019-06" db="EMBL/GenBank/DDBJ databases">
        <title>Sequencing the genomes of 1000 actinobacteria strains.</title>
        <authorList>
            <person name="Klenk H.-P."/>
        </authorList>
    </citation>
    <scope>NUCLEOTIDE SEQUENCE [LARGE SCALE GENOMIC DNA]</scope>
    <source>
        <strain evidence="4 5">DSM 46837</strain>
    </source>
</reference>
<dbReference type="InterPro" id="IPR011042">
    <property type="entry name" value="6-blade_b-propeller_TolB-like"/>
</dbReference>
<feature type="domain" description="Glucose/Sorbosone dehydrogenase" evidence="3">
    <location>
        <begin position="83"/>
        <end position="246"/>
    </location>
</feature>
<dbReference type="Proteomes" id="UP000319865">
    <property type="component" value="Unassembled WGS sequence"/>
</dbReference>
<organism evidence="4 5">
    <name type="scientific">Blastococcus colisei</name>
    <dbReference type="NCBI Taxonomy" id="1564162"/>
    <lineage>
        <taxon>Bacteria</taxon>
        <taxon>Bacillati</taxon>
        <taxon>Actinomycetota</taxon>
        <taxon>Actinomycetes</taxon>
        <taxon>Geodermatophilales</taxon>
        <taxon>Geodermatophilaceae</taxon>
        <taxon>Blastococcus</taxon>
    </lineage>
</organism>
<feature type="region of interest" description="Disordered" evidence="1">
    <location>
        <begin position="34"/>
        <end position="78"/>
    </location>
</feature>
<evidence type="ECO:0000313" key="5">
    <source>
        <dbReference type="Proteomes" id="UP000319865"/>
    </source>
</evidence>
<feature type="compositionally biased region" description="Pro residues" evidence="1">
    <location>
        <begin position="38"/>
        <end position="51"/>
    </location>
</feature>
<name>A0A543PCH1_9ACTN</name>
<dbReference type="PROSITE" id="PS51257">
    <property type="entry name" value="PROKAR_LIPOPROTEIN"/>
    <property type="match status" value="1"/>
</dbReference>
<dbReference type="InterPro" id="IPR012938">
    <property type="entry name" value="Glc/Sorbosone_DH"/>
</dbReference>
<dbReference type="Pfam" id="PF07995">
    <property type="entry name" value="GSDH"/>
    <property type="match status" value="2"/>
</dbReference>
<evidence type="ECO:0000256" key="2">
    <source>
        <dbReference type="SAM" id="SignalP"/>
    </source>
</evidence>
<gene>
    <name evidence="4" type="ORF">FHU33_1159</name>
</gene>
<feature type="signal peptide" evidence="2">
    <location>
        <begin position="1"/>
        <end position="17"/>
    </location>
</feature>
<dbReference type="SUPFAM" id="SSF50952">
    <property type="entry name" value="Soluble quinoprotein glucose dehydrogenase"/>
    <property type="match status" value="1"/>
</dbReference>
<dbReference type="EMBL" id="VFQE01000001">
    <property type="protein sequence ID" value="TQN41778.1"/>
    <property type="molecule type" value="Genomic_DNA"/>
</dbReference>
<dbReference type="PANTHER" id="PTHR19328:SF13">
    <property type="entry name" value="HIPL1 PROTEIN"/>
    <property type="match status" value="1"/>
</dbReference>
<comment type="caution">
    <text evidence="4">The sequence shown here is derived from an EMBL/GenBank/DDBJ whole genome shotgun (WGS) entry which is preliminary data.</text>
</comment>
<keyword evidence="2" id="KW-0732">Signal</keyword>
<dbReference type="InterPro" id="IPR011041">
    <property type="entry name" value="Quinoprot_gluc/sorb_DH_b-prop"/>
</dbReference>
<accession>A0A543PCH1</accession>
<dbReference type="PANTHER" id="PTHR19328">
    <property type="entry name" value="HEDGEHOG-INTERACTING PROTEIN"/>
    <property type="match status" value="1"/>
</dbReference>
<dbReference type="Gene3D" id="2.120.10.30">
    <property type="entry name" value="TolB, C-terminal domain"/>
    <property type="match status" value="1"/>
</dbReference>
<protein>
    <submittedName>
        <fullName evidence="4">Glucose/arabinose dehydrogenase</fullName>
    </submittedName>
</protein>